<reference evidence="2" key="4">
    <citation type="submission" date="2019-03" db="UniProtKB">
        <authorList>
            <consortium name="EnsemblPlants"/>
        </authorList>
    </citation>
    <scope>IDENTIFICATION</scope>
</reference>
<feature type="compositionally biased region" description="Low complexity" evidence="1">
    <location>
        <begin position="75"/>
        <end position="103"/>
    </location>
</feature>
<protein>
    <submittedName>
        <fullName evidence="2">Uncharacterized protein</fullName>
    </submittedName>
</protein>
<accession>A0A453MGP8</accession>
<dbReference type="AlphaFoldDB" id="A0A453MGP8"/>
<proteinExistence type="predicted"/>
<feature type="region of interest" description="Disordered" evidence="1">
    <location>
        <begin position="58"/>
        <end position="119"/>
    </location>
</feature>
<evidence type="ECO:0000256" key="1">
    <source>
        <dbReference type="SAM" id="MobiDB-lite"/>
    </source>
</evidence>
<reference evidence="3" key="1">
    <citation type="journal article" date="2014" name="Science">
        <title>Ancient hybridizations among the ancestral genomes of bread wheat.</title>
        <authorList>
            <consortium name="International Wheat Genome Sequencing Consortium,"/>
            <person name="Marcussen T."/>
            <person name="Sandve S.R."/>
            <person name="Heier L."/>
            <person name="Spannagl M."/>
            <person name="Pfeifer M."/>
            <person name="Jakobsen K.S."/>
            <person name="Wulff B.B."/>
            <person name="Steuernagel B."/>
            <person name="Mayer K.F."/>
            <person name="Olsen O.A."/>
        </authorList>
    </citation>
    <scope>NUCLEOTIDE SEQUENCE [LARGE SCALE GENOMIC DNA]</scope>
    <source>
        <strain evidence="3">cv. AL8/78</strain>
    </source>
</reference>
<name>A0A453MGP8_AEGTS</name>
<dbReference type="EnsemblPlants" id="AET5Gv21177000.3">
    <property type="protein sequence ID" value="AET5Gv21177000.3"/>
    <property type="gene ID" value="AET5Gv21177000"/>
</dbReference>
<reference evidence="3" key="2">
    <citation type="journal article" date="2017" name="Nat. Plants">
        <title>The Aegilops tauschii genome reveals multiple impacts of transposons.</title>
        <authorList>
            <person name="Zhao G."/>
            <person name="Zou C."/>
            <person name="Li K."/>
            <person name="Wang K."/>
            <person name="Li T."/>
            <person name="Gao L."/>
            <person name="Zhang X."/>
            <person name="Wang H."/>
            <person name="Yang Z."/>
            <person name="Liu X."/>
            <person name="Jiang W."/>
            <person name="Mao L."/>
            <person name="Kong X."/>
            <person name="Jiao Y."/>
            <person name="Jia J."/>
        </authorList>
    </citation>
    <scope>NUCLEOTIDE SEQUENCE [LARGE SCALE GENOMIC DNA]</scope>
    <source>
        <strain evidence="3">cv. AL8/78</strain>
    </source>
</reference>
<dbReference type="Gramene" id="AET5Gv21177000.3">
    <property type="protein sequence ID" value="AET5Gv21177000.3"/>
    <property type="gene ID" value="AET5Gv21177000"/>
</dbReference>
<organism evidence="2 3">
    <name type="scientific">Aegilops tauschii subsp. strangulata</name>
    <name type="common">Goatgrass</name>
    <dbReference type="NCBI Taxonomy" id="200361"/>
    <lineage>
        <taxon>Eukaryota</taxon>
        <taxon>Viridiplantae</taxon>
        <taxon>Streptophyta</taxon>
        <taxon>Embryophyta</taxon>
        <taxon>Tracheophyta</taxon>
        <taxon>Spermatophyta</taxon>
        <taxon>Magnoliopsida</taxon>
        <taxon>Liliopsida</taxon>
        <taxon>Poales</taxon>
        <taxon>Poaceae</taxon>
        <taxon>BOP clade</taxon>
        <taxon>Pooideae</taxon>
        <taxon>Triticodae</taxon>
        <taxon>Triticeae</taxon>
        <taxon>Triticinae</taxon>
        <taxon>Aegilops</taxon>
    </lineage>
</organism>
<evidence type="ECO:0000313" key="2">
    <source>
        <dbReference type="EnsemblPlants" id="AET5Gv21177000.3"/>
    </source>
</evidence>
<reference evidence="2" key="5">
    <citation type="journal article" date="2021" name="G3 (Bethesda)">
        <title>Aegilops tauschii genome assembly Aet v5.0 features greater sequence contiguity and improved annotation.</title>
        <authorList>
            <person name="Wang L."/>
            <person name="Zhu T."/>
            <person name="Rodriguez J.C."/>
            <person name="Deal K.R."/>
            <person name="Dubcovsky J."/>
            <person name="McGuire P.E."/>
            <person name="Lux T."/>
            <person name="Spannagl M."/>
            <person name="Mayer K.F.X."/>
            <person name="Baldrich P."/>
            <person name="Meyers B.C."/>
            <person name="Huo N."/>
            <person name="Gu Y.Q."/>
            <person name="Zhou H."/>
            <person name="Devos K.M."/>
            <person name="Bennetzen J.L."/>
            <person name="Unver T."/>
            <person name="Budak H."/>
            <person name="Gulick P.J."/>
            <person name="Galiba G."/>
            <person name="Kalapos B."/>
            <person name="Nelson D.R."/>
            <person name="Li P."/>
            <person name="You F.M."/>
            <person name="Luo M.C."/>
            <person name="Dvorak J."/>
        </authorList>
    </citation>
    <scope>NUCLEOTIDE SEQUENCE [LARGE SCALE GENOMIC DNA]</scope>
    <source>
        <strain evidence="2">cv. AL8/78</strain>
    </source>
</reference>
<dbReference type="Proteomes" id="UP000015105">
    <property type="component" value="Chromosome 5D"/>
</dbReference>
<keyword evidence="3" id="KW-1185">Reference proteome</keyword>
<evidence type="ECO:0000313" key="3">
    <source>
        <dbReference type="Proteomes" id="UP000015105"/>
    </source>
</evidence>
<reference evidence="2" key="3">
    <citation type="journal article" date="2017" name="Nature">
        <title>Genome sequence of the progenitor of the wheat D genome Aegilops tauschii.</title>
        <authorList>
            <person name="Luo M.C."/>
            <person name="Gu Y.Q."/>
            <person name="Puiu D."/>
            <person name="Wang H."/>
            <person name="Twardziok S.O."/>
            <person name="Deal K.R."/>
            <person name="Huo N."/>
            <person name="Zhu T."/>
            <person name="Wang L."/>
            <person name="Wang Y."/>
            <person name="McGuire P.E."/>
            <person name="Liu S."/>
            <person name="Long H."/>
            <person name="Ramasamy R.K."/>
            <person name="Rodriguez J.C."/>
            <person name="Van S.L."/>
            <person name="Yuan L."/>
            <person name="Wang Z."/>
            <person name="Xia Z."/>
            <person name="Xiao L."/>
            <person name="Anderson O.D."/>
            <person name="Ouyang S."/>
            <person name="Liang Y."/>
            <person name="Zimin A.V."/>
            <person name="Pertea G."/>
            <person name="Qi P."/>
            <person name="Bennetzen J.L."/>
            <person name="Dai X."/>
            <person name="Dawson M.W."/>
            <person name="Muller H.G."/>
            <person name="Kugler K."/>
            <person name="Rivarola-Duarte L."/>
            <person name="Spannagl M."/>
            <person name="Mayer K.F.X."/>
            <person name="Lu F.H."/>
            <person name="Bevan M.W."/>
            <person name="Leroy P."/>
            <person name="Li P."/>
            <person name="You F.M."/>
            <person name="Sun Q."/>
            <person name="Liu Z."/>
            <person name="Lyons E."/>
            <person name="Wicker T."/>
            <person name="Salzberg S.L."/>
            <person name="Devos K.M."/>
            <person name="Dvorak J."/>
        </authorList>
    </citation>
    <scope>NUCLEOTIDE SEQUENCE [LARGE SCALE GENOMIC DNA]</scope>
    <source>
        <strain evidence="2">cv. AL8/78</strain>
    </source>
</reference>
<sequence length="161" mass="17214">VERAAAMEMMEARGDLRSIPVVPRGGALFWPAAAQEQLRALSPGPDVSRVASDALHDLRQALDRPPRARRRGIRAHVPAVAPRSRRSPASSSASRSCSTTTTPAPGPRSGSASWSPRTRAPCSWARSSRPCSSACSPPPDINFDALFAALTNNVRCRFCVV</sequence>